<keyword evidence="1" id="KW-0489">Methyltransferase</keyword>
<gene>
    <name evidence="1" type="ORF">ACFSYJ_35580</name>
</gene>
<evidence type="ECO:0000313" key="1">
    <source>
        <dbReference type="EMBL" id="MFD2463985.1"/>
    </source>
</evidence>
<dbReference type="EMBL" id="JBHUKU010000022">
    <property type="protein sequence ID" value="MFD2463985.1"/>
    <property type="molecule type" value="Genomic_DNA"/>
</dbReference>
<name>A0ABW5GTP8_9PSEU</name>
<dbReference type="SUPFAM" id="SSF53335">
    <property type="entry name" value="S-adenosyl-L-methionine-dependent methyltransferases"/>
    <property type="match status" value="1"/>
</dbReference>
<dbReference type="EC" id="2.1.1.64" evidence="1"/>
<organism evidence="1 2">
    <name type="scientific">Amycolatopsis samaneae</name>
    <dbReference type="NCBI Taxonomy" id="664691"/>
    <lineage>
        <taxon>Bacteria</taxon>
        <taxon>Bacillati</taxon>
        <taxon>Actinomycetota</taxon>
        <taxon>Actinomycetes</taxon>
        <taxon>Pseudonocardiales</taxon>
        <taxon>Pseudonocardiaceae</taxon>
        <taxon>Amycolatopsis</taxon>
    </lineage>
</organism>
<dbReference type="GO" id="GO:0032259">
    <property type="term" value="P:methylation"/>
    <property type="evidence" value="ECO:0007669"/>
    <property type="project" value="UniProtKB-KW"/>
</dbReference>
<keyword evidence="2" id="KW-1185">Reference proteome</keyword>
<keyword evidence="1" id="KW-0808">Transferase</keyword>
<dbReference type="RefSeq" id="WP_345386048.1">
    <property type="nucleotide sequence ID" value="NZ_BAABHG010000001.1"/>
</dbReference>
<comment type="caution">
    <text evidence="1">The sequence shown here is derived from an EMBL/GenBank/DDBJ whole genome shotgun (WGS) entry which is preliminary data.</text>
</comment>
<dbReference type="GO" id="GO:0061542">
    <property type="term" value="F:3-demethylubiquinol 3-O-methyltransferase activity"/>
    <property type="evidence" value="ECO:0007669"/>
    <property type="project" value="UniProtKB-EC"/>
</dbReference>
<dbReference type="EC" id="2.1.1.222" evidence="1"/>
<dbReference type="InterPro" id="IPR029063">
    <property type="entry name" value="SAM-dependent_MTases_sf"/>
</dbReference>
<dbReference type="Proteomes" id="UP001597419">
    <property type="component" value="Unassembled WGS sequence"/>
</dbReference>
<reference evidence="2" key="1">
    <citation type="journal article" date="2019" name="Int. J. Syst. Evol. Microbiol.">
        <title>The Global Catalogue of Microorganisms (GCM) 10K type strain sequencing project: providing services to taxonomists for standard genome sequencing and annotation.</title>
        <authorList>
            <consortium name="The Broad Institute Genomics Platform"/>
            <consortium name="The Broad Institute Genome Sequencing Center for Infectious Disease"/>
            <person name="Wu L."/>
            <person name="Ma J."/>
        </authorList>
    </citation>
    <scope>NUCLEOTIDE SEQUENCE [LARGE SCALE GENOMIC DNA]</scope>
    <source>
        <strain evidence="2">CGMCC 4.7643</strain>
    </source>
</reference>
<proteinExistence type="predicted"/>
<protein>
    <submittedName>
        <fullName evidence="1">Class I SAM-dependent methyltransferase</fullName>
        <ecNumber evidence="1">2.1.1.222</ecNumber>
        <ecNumber evidence="1">2.1.1.64</ecNumber>
    </submittedName>
</protein>
<dbReference type="Gene3D" id="3.40.50.150">
    <property type="entry name" value="Vaccinia Virus protein VP39"/>
    <property type="match status" value="1"/>
</dbReference>
<evidence type="ECO:0000313" key="2">
    <source>
        <dbReference type="Proteomes" id="UP001597419"/>
    </source>
</evidence>
<dbReference type="GO" id="GO:0102208">
    <property type="term" value="F:2-polyprenyl-6-hydroxyphenol methylase activity"/>
    <property type="evidence" value="ECO:0007669"/>
    <property type="project" value="UniProtKB-EC"/>
</dbReference>
<accession>A0ABW5GTP8</accession>
<sequence>MSAIEEWAAALAAWAIPPEILAGAGETPWVLPREVFRRRAREQVAAPVGATYREALAALAEPGTVLDVGAAAGATSLPLVAAGRVTGITAVDGDTDLLGTFARDAAAAGVPVTTIAGRWPEVAPETGVADVVVCGNVLYNVADLGPFVTALTARARRRVVAELAARHPLTALNPLWTHFHGVTRPAGPTAGDCVAALRELGVEPVVSRWRRPPEPEHAAFPDLVEVTRRRLCLPPSAAGEVRRVLLDLGHDPDVPPDLGSSGRELFTLVWDGGA</sequence>